<dbReference type="CDD" id="cd21134">
    <property type="entry name" value="YTH"/>
    <property type="match status" value="1"/>
</dbReference>
<dbReference type="PANTHER" id="PTHR12357:SF89">
    <property type="entry name" value="YTH DOMAIN-CONTAINING FAMILY PROTEIN"/>
    <property type="match status" value="1"/>
</dbReference>
<feature type="region of interest" description="Disordered" evidence="1">
    <location>
        <begin position="1"/>
        <end position="32"/>
    </location>
</feature>
<dbReference type="PANTHER" id="PTHR12357">
    <property type="entry name" value="YTH YT521-B HOMOLOGY DOMAIN-CONTAINING"/>
    <property type="match status" value="1"/>
</dbReference>
<dbReference type="InterPro" id="IPR045168">
    <property type="entry name" value="YTH_prot"/>
</dbReference>
<dbReference type="GO" id="GO:0005737">
    <property type="term" value="C:cytoplasm"/>
    <property type="evidence" value="ECO:0007669"/>
    <property type="project" value="TreeGrafter"/>
</dbReference>
<dbReference type="InterPro" id="IPR007275">
    <property type="entry name" value="YTH_domain"/>
</dbReference>
<proteinExistence type="predicted"/>
<feature type="region of interest" description="Disordered" evidence="1">
    <location>
        <begin position="342"/>
        <end position="366"/>
    </location>
</feature>
<keyword evidence="4" id="KW-1185">Reference proteome</keyword>
<dbReference type="GO" id="GO:0061157">
    <property type="term" value="P:mRNA destabilization"/>
    <property type="evidence" value="ECO:0007669"/>
    <property type="project" value="TreeGrafter"/>
</dbReference>
<feature type="compositionally biased region" description="Low complexity" evidence="1">
    <location>
        <begin position="350"/>
        <end position="366"/>
    </location>
</feature>
<dbReference type="AlphaFoldDB" id="A0AAD5XJQ1"/>
<dbReference type="Pfam" id="PF04146">
    <property type="entry name" value="YTH"/>
    <property type="match status" value="2"/>
</dbReference>
<feature type="compositionally biased region" description="Low complexity" evidence="1">
    <location>
        <begin position="805"/>
        <end position="818"/>
    </location>
</feature>
<feature type="compositionally biased region" description="Low complexity" evidence="1">
    <location>
        <begin position="56"/>
        <end position="71"/>
    </location>
</feature>
<evidence type="ECO:0000256" key="1">
    <source>
        <dbReference type="SAM" id="MobiDB-lite"/>
    </source>
</evidence>
<name>A0AAD5XJQ1_9FUNG</name>
<reference evidence="3" key="1">
    <citation type="submission" date="2020-05" db="EMBL/GenBank/DDBJ databases">
        <title>Phylogenomic resolution of chytrid fungi.</title>
        <authorList>
            <person name="Stajich J.E."/>
            <person name="Amses K."/>
            <person name="Simmons R."/>
            <person name="Seto K."/>
            <person name="Myers J."/>
            <person name="Bonds A."/>
            <person name="Quandt C.A."/>
            <person name="Barry K."/>
            <person name="Liu P."/>
            <person name="Grigoriev I."/>
            <person name="Longcore J.E."/>
            <person name="James T.Y."/>
        </authorList>
    </citation>
    <scope>NUCLEOTIDE SEQUENCE</scope>
    <source>
        <strain evidence="3">JEL0513</strain>
    </source>
</reference>
<dbReference type="PROSITE" id="PS50882">
    <property type="entry name" value="YTH"/>
    <property type="match status" value="1"/>
</dbReference>
<dbReference type="GO" id="GO:0003729">
    <property type="term" value="F:mRNA binding"/>
    <property type="evidence" value="ECO:0007669"/>
    <property type="project" value="TreeGrafter"/>
</dbReference>
<evidence type="ECO:0000313" key="4">
    <source>
        <dbReference type="Proteomes" id="UP001211907"/>
    </source>
</evidence>
<feature type="region of interest" description="Disordered" evidence="1">
    <location>
        <begin position="233"/>
        <end position="258"/>
    </location>
</feature>
<evidence type="ECO:0000313" key="3">
    <source>
        <dbReference type="EMBL" id="KAJ3136748.1"/>
    </source>
</evidence>
<organism evidence="3 4">
    <name type="scientific">Physocladia obscura</name>
    <dbReference type="NCBI Taxonomy" id="109957"/>
    <lineage>
        <taxon>Eukaryota</taxon>
        <taxon>Fungi</taxon>
        <taxon>Fungi incertae sedis</taxon>
        <taxon>Chytridiomycota</taxon>
        <taxon>Chytridiomycota incertae sedis</taxon>
        <taxon>Chytridiomycetes</taxon>
        <taxon>Chytridiales</taxon>
        <taxon>Chytriomycetaceae</taxon>
        <taxon>Physocladia</taxon>
    </lineage>
</organism>
<feature type="compositionally biased region" description="Basic and acidic residues" evidence="1">
    <location>
        <begin position="9"/>
        <end position="20"/>
    </location>
</feature>
<feature type="region of interest" description="Disordered" evidence="1">
    <location>
        <begin position="530"/>
        <end position="554"/>
    </location>
</feature>
<dbReference type="Proteomes" id="UP001211907">
    <property type="component" value="Unassembled WGS sequence"/>
</dbReference>
<sequence length="984" mass="111537">MLSGSISRGAREMEMDKDKAGGSNYADGGDSDTDQILSLLPRLLVEDAVRMDTKNKSNNNKNNNLKNININNSSITSSGKSTVLHAQALNQPALASPSLVLPLGFTARDSTSQLSSFHSRTSTFPPPNLHNQKHYQQLQSLLNNSYQQSVQSPHSSVKLSYAALSCPAEPECAPSHNGILDFFGDPLAASSSSLLSSADTQWNVGSRSHHGDAGSYSRINEANFQRTRLNTTDTIHLNVRPPYSTQNISGDANPPIFAPTEERLRRSSAATLNSGHFLDSASYYDEYREDSQRHLSRRPSFGAASSSASSSSATIASSYTHLERAQQHSFEWFEQQDEHNFMSRHHDQQKIQLQHQQKQQQHLSSSNQLEYGQYLNQQLQQQAQLEDMSMPIRPQKNGNEDDLSSFLIEENFYHSVPESNNSGGSRRVETIENMLYHEQYQEQQQHRSLLEPQKYHQNYPQQTIASQYPTKISGTLFTPQLYYPPPTPLPLALTFPTAAPPPRSRAVSLMIAPSFSSDFSNQMNQNRQYQQYHPQNREQSQQQQRQQQQQRYRSVSLQIDSIPINALTAGTSETTHNNKLLMNSMKMAEARFFPTPNNIDCDQQQLLQQRNYKNSSTGRENFQIKQQNQKQRLLPQPLPQSQQQNFFDGKLQDSLAGGTATELRANAQEYLPAGQQMQQLKQQQQQQQQQKLQFQFQQQQLPQQKQEKQQQLKNQQQTDIEQIPAIVESSTTRAEVQQMISERNLNPHYNFFNPKSTNSRFFVIKSFREDHVFKSMKHNVWSSTEIGNKRLHQAYQSTHPSITTTTMTSAGSSTVVTTHAEPPPRHRLPATSQQQQQQQQNSDGHVYLFFSVNGSGHFCGVAEMTSAVDWTSSKNSNNSKNAVFTKDGKWDGMFRVQWLYVKDIPNQNLRHLKVFTNEGKAVTNSRDTQEVGSDLGWEIVKIFAEFELRTCILDDWNWYESRDAVEAEQAAAVAGEGGQNSTDK</sequence>
<feature type="region of interest" description="Disordered" evidence="1">
    <location>
        <begin position="52"/>
        <end position="71"/>
    </location>
</feature>
<feature type="region of interest" description="Disordered" evidence="1">
    <location>
        <begin position="805"/>
        <end position="839"/>
    </location>
</feature>
<dbReference type="EMBL" id="JADGJH010000130">
    <property type="protein sequence ID" value="KAJ3136748.1"/>
    <property type="molecule type" value="Genomic_DNA"/>
</dbReference>
<dbReference type="Gene3D" id="3.10.590.10">
    <property type="entry name" value="ph1033 like domains"/>
    <property type="match status" value="1"/>
</dbReference>
<feature type="domain" description="YTH" evidence="2">
    <location>
        <begin position="759"/>
        <end position="943"/>
    </location>
</feature>
<comment type="caution">
    <text evidence="3">The sequence shown here is derived from an EMBL/GenBank/DDBJ whole genome shotgun (WGS) entry which is preliminary data.</text>
</comment>
<gene>
    <name evidence="3" type="ORF">HK100_001395</name>
</gene>
<accession>A0AAD5XJQ1</accession>
<dbReference type="GO" id="GO:1990247">
    <property type="term" value="F:N6-methyladenosine-containing RNA reader activity"/>
    <property type="evidence" value="ECO:0007669"/>
    <property type="project" value="TreeGrafter"/>
</dbReference>
<protein>
    <recommendedName>
        <fullName evidence="2">YTH domain-containing protein</fullName>
    </recommendedName>
</protein>
<evidence type="ECO:0000259" key="2">
    <source>
        <dbReference type="PROSITE" id="PS50882"/>
    </source>
</evidence>